<organism evidence="7">
    <name type="scientific">Thiothrix fructosivorans</name>
    <dbReference type="NCBI Taxonomy" id="111770"/>
    <lineage>
        <taxon>Bacteria</taxon>
        <taxon>Pseudomonadati</taxon>
        <taxon>Pseudomonadota</taxon>
        <taxon>Gammaproteobacteria</taxon>
        <taxon>Thiotrichales</taxon>
        <taxon>Thiotrichaceae</taxon>
        <taxon>Thiothrix</taxon>
    </lineage>
</organism>
<feature type="transmembrane region" description="Helical" evidence="6">
    <location>
        <begin position="123"/>
        <end position="141"/>
    </location>
</feature>
<keyword evidence="4 6" id="KW-1133">Transmembrane helix</keyword>
<feature type="transmembrane region" description="Helical" evidence="6">
    <location>
        <begin position="246"/>
        <end position="269"/>
    </location>
</feature>
<feature type="transmembrane region" description="Helical" evidence="6">
    <location>
        <begin position="427"/>
        <end position="454"/>
    </location>
</feature>
<dbReference type="PANTHER" id="PTHR30250:SF26">
    <property type="entry name" value="PSMA PROTEIN"/>
    <property type="match status" value="1"/>
</dbReference>
<evidence type="ECO:0000256" key="2">
    <source>
        <dbReference type="ARBA" id="ARBA00022475"/>
    </source>
</evidence>
<evidence type="ECO:0000256" key="6">
    <source>
        <dbReference type="SAM" id="Phobius"/>
    </source>
</evidence>
<gene>
    <name evidence="7" type="ORF">J1836_008325</name>
</gene>
<evidence type="ECO:0000256" key="4">
    <source>
        <dbReference type="ARBA" id="ARBA00022989"/>
    </source>
</evidence>
<dbReference type="EMBL" id="CP072748">
    <property type="protein sequence ID" value="QTX12315.1"/>
    <property type="molecule type" value="Genomic_DNA"/>
</dbReference>
<dbReference type="GO" id="GO:0005886">
    <property type="term" value="C:plasma membrane"/>
    <property type="evidence" value="ECO:0007669"/>
    <property type="project" value="UniProtKB-SubCell"/>
</dbReference>
<dbReference type="Pfam" id="PF13440">
    <property type="entry name" value="Polysacc_synt_3"/>
    <property type="match status" value="1"/>
</dbReference>
<keyword evidence="2" id="KW-1003">Cell membrane</keyword>
<feature type="transmembrane region" description="Helical" evidence="6">
    <location>
        <begin position="460"/>
        <end position="478"/>
    </location>
</feature>
<evidence type="ECO:0000256" key="5">
    <source>
        <dbReference type="ARBA" id="ARBA00023136"/>
    </source>
</evidence>
<feature type="transmembrane region" description="Helical" evidence="6">
    <location>
        <begin position="12"/>
        <end position="37"/>
    </location>
</feature>
<accession>A0A8B0SMF8</accession>
<dbReference type="AlphaFoldDB" id="A0A8B0SMF8"/>
<proteinExistence type="predicted"/>
<name>A0A8B0SMF8_9GAMM</name>
<feature type="transmembrane region" description="Helical" evidence="6">
    <location>
        <begin position="306"/>
        <end position="325"/>
    </location>
</feature>
<keyword evidence="3 6" id="KW-0812">Transmembrane</keyword>
<evidence type="ECO:0000256" key="1">
    <source>
        <dbReference type="ARBA" id="ARBA00004651"/>
    </source>
</evidence>
<sequence length="500" mass="54560">MPMAKSYASATLIRLLAIALNAVGALLLLPFVLNALGANDFGIWAMATSITGYLLLLDFGIALACTRYLSIHAADQAGWRRTFSSSLLLSLGLTAVLGVAALAVQGLVYSGILPNTAQPVPDVITLLLVEVALSIPLRLYQSILRAEVRYTEIGWFEIIRIVLRLLGIPVLLWLGGGLITILVYASCINILFFALMMLSVYRRDRTFYIDWQALDWLHLRELLSFSRYAAMTQVAEFFKYRTDNVLVGLLLSVGAVAPYAIMVVVIDMLTQILMRFQSYWDTIIMRHAGEQRLASALDTTLKSLQIGVALALLATFNTGFIGKHFLRLWVGEAYTDLAVPLTLFTLILLGLAVQLATSPYFNALGKQRLNAGLALAEILLKLALLLPLVHLWSAQGVIGASVLAASAVALMRLHVLAGMVQCSLTHLAGIILCRLSPVLLLLSVLLSVTGVLHICDTSAFLQMAVIFMLQGSALLFFVKKPLYTRHPVLNAICPRSHSGD</sequence>
<protein>
    <submittedName>
        <fullName evidence="7">Oligosaccharide flippase family protein</fullName>
    </submittedName>
</protein>
<dbReference type="PANTHER" id="PTHR30250">
    <property type="entry name" value="PST FAMILY PREDICTED COLANIC ACID TRANSPORTER"/>
    <property type="match status" value="1"/>
</dbReference>
<evidence type="ECO:0000313" key="7">
    <source>
        <dbReference type="EMBL" id="QTX12315.1"/>
    </source>
</evidence>
<evidence type="ECO:0000256" key="3">
    <source>
        <dbReference type="ARBA" id="ARBA00022692"/>
    </source>
</evidence>
<keyword evidence="5 6" id="KW-0472">Membrane</keyword>
<feature type="transmembrane region" description="Helical" evidence="6">
    <location>
        <begin position="43"/>
        <end position="66"/>
    </location>
</feature>
<feature type="transmembrane region" description="Helical" evidence="6">
    <location>
        <begin position="87"/>
        <end position="111"/>
    </location>
</feature>
<feature type="transmembrane region" description="Helical" evidence="6">
    <location>
        <begin position="153"/>
        <end position="175"/>
    </location>
</feature>
<comment type="subcellular location">
    <subcellularLocation>
        <location evidence="1">Cell membrane</location>
        <topology evidence="1">Multi-pass membrane protein</topology>
    </subcellularLocation>
</comment>
<dbReference type="InterPro" id="IPR050833">
    <property type="entry name" value="Poly_Biosynth_Transport"/>
</dbReference>
<feature type="transmembrane region" description="Helical" evidence="6">
    <location>
        <begin position="337"/>
        <end position="357"/>
    </location>
</feature>
<feature type="transmembrane region" description="Helical" evidence="6">
    <location>
        <begin position="396"/>
        <end position="415"/>
    </location>
</feature>
<dbReference type="RefSeq" id="WP_207249892.1">
    <property type="nucleotide sequence ID" value="NZ_JAFMPM010000006.1"/>
</dbReference>
<feature type="transmembrane region" description="Helical" evidence="6">
    <location>
        <begin position="181"/>
        <end position="201"/>
    </location>
</feature>
<reference evidence="7" key="1">
    <citation type="submission" date="2021-04" db="EMBL/GenBank/DDBJ databases">
        <title>Complete Genome and methylome analysis of Thiothrix fructosivorans ATCC 49748.</title>
        <authorList>
            <person name="Fomenkov A."/>
            <person name="Sun L."/>
            <person name="Vincze T."/>
            <person name="Grabovich M.Y."/>
            <person name="Roberts R.J."/>
        </authorList>
    </citation>
    <scope>NUCLEOTIDE SEQUENCE</scope>
    <source>
        <strain evidence="7">ATCC 49748</strain>
    </source>
</reference>